<dbReference type="PROSITE" id="PS00070">
    <property type="entry name" value="ALDEHYDE_DEHYDR_CYS"/>
    <property type="match status" value="1"/>
</dbReference>
<dbReference type="FunFam" id="3.40.605.10:FF:000003">
    <property type="entry name" value="Methylmalonate-semialdehyde dehydrogenase [acylating]"/>
    <property type="match status" value="1"/>
</dbReference>
<dbReference type="Gene3D" id="3.40.605.10">
    <property type="entry name" value="Aldehyde Dehydrogenase, Chain A, domain 1"/>
    <property type="match status" value="1"/>
</dbReference>
<name>A0A7W8HIQ2_9BURK</name>
<dbReference type="NCBIfam" id="TIGR01722">
    <property type="entry name" value="MMSDH"/>
    <property type="match status" value="1"/>
</dbReference>
<dbReference type="InterPro" id="IPR016162">
    <property type="entry name" value="Ald_DH_N"/>
</dbReference>
<evidence type="ECO:0000256" key="2">
    <source>
        <dbReference type="ARBA" id="ARBA00023002"/>
    </source>
</evidence>
<accession>A0A7W8HIQ2</accession>
<keyword evidence="3" id="KW-0520">NAD</keyword>
<dbReference type="GO" id="GO:0006210">
    <property type="term" value="P:thymine catabolic process"/>
    <property type="evidence" value="ECO:0007669"/>
    <property type="project" value="TreeGrafter"/>
</dbReference>
<dbReference type="GO" id="GO:0006574">
    <property type="term" value="P:L-valine catabolic process"/>
    <property type="evidence" value="ECO:0007669"/>
    <property type="project" value="TreeGrafter"/>
</dbReference>
<dbReference type="InterPro" id="IPR010061">
    <property type="entry name" value="MeMal-semiAld_DH"/>
</dbReference>
<evidence type="ECO:0000256" key="3">
    <source>
        <dbReference type="ARBA" id="ARBA00023027"/>
    </source>
</evidence>
<dbReference type="InterPro" id="IPR015590">
    <property type="entry name" value="Aldehyde_DH_dom"/>
</dbReference>
<keyword evidence="2 5" id="KW-0560">Oxidoreductase</keyword>
<dbReference type="RefSeq" id="WP_183968391.1">
    <property type="nucleotide sequence ID" value="NZ_BAABEW010000012.1"/>
</dbReference>
<sequence length="512" mass="54148">MGSSDQIGTLTDAAAPAIVGHWIGGRQVDAAGERSAEVFNPASGELARRVPLGGAVEVDAAVRAAAEAFPAWAATPPLRRARVMFRFKDLVERHSAELAALITSEHGKVFTDAEGEVTRGLEVVEFACGIPQLLKGEFSEQVGPGIDLYSVRQPLGVCVGITPFNFPVMVPMWMFPMAIACGNTFVLKPSERDPSASLMLARLLKEAGLPDGVFNVVQGDREAVDALLGHPQVAAVSFVGSTPIARHIHDTAAANGKRVQALGGAKNHMVVMPDADLDQAVDALIGAAYGSAGERCMAISVAVAVGEVADALVDRLAQRVPQIRVADGMDPAAEMGPLVTRAHCDKVRNYVDAGVAEGATLVVDGRDLVVPGREGGFFLGGCLFDHVRPGMRIHSEEIFGPVLCVVRAADFEEALALVNGHEYGNGCAIFTRDGDAAREFANRVQVGMVGVNVPIPVPMAFHSFGGWKASLFGDHHMHGPEGVRFYTRNKAVTQRWPKGIRAGASFVMPTLG</sequence>
<dbReference type="FunFam" id="3.40.309.10:FF:000002">
    <property type="entry name" value="Methylmalonate-semialdehyde dehydrogenase (Acylating)"/>
    <property type="match status" value="1"/>
</dbReference>
<dbReference type="CDD" id="cd07085">
    <property type="entry name" value="ALDH_F6_MMSDH"/>
    <property type="match status" value="1"/>
</dbReference>
<comment type="caution">
    <text evidence="5">The sequence shown here is derived from an EMBL/GenBank/DDBJ whole genome shotgun (WGS) entry which is preliminary data.</text>
</comment>
<protein>
    <recommendedName>
        <fullName evidence="1">methylmalonate-semialdehyde dehydrogenase (CoA acylating)</fullName>
        <ecNumber evidence="1">1.2.1.27</ecNumber>
    </recommendedName>
</protein>
<evidence type="ECO:0000313" key="5">
    <source>
        <dbReference type="EMBL" id="MBB5272658.1"/>
    </source>
</evidence>
<gene>
    <name evidence="5" type="ORF">HNQ70_002681</name>
</gene>
<dbReference type="GO" id="GO:0004491">
    <property type="term" value="F:methylmalonate-semialdehyde dehydrogenase (acylating, NAD) activity"/>
    <property type="evidence" value="ECO:0007669"/>
    <property type="project" value="UniProtKB-EC"/>
</dbReference>
<organism evidence="5 6">
    <name type="scientific">Quisquiliibacterium transsilvanicum</name>
    <dbReference type="NCBI Taxonomy" id="1549638"/>
    <lineage>
        <taxon>Bacteria</taxon>
        <taxon>Pseudomonadati</taxon>
        <taxon>Pseudomonadota</taxon>
        <taxon>Betaproteobacteria</taxon>
        <taxon>Burkholderiales</taxon>
        <taxon>Burkholderiaceae</taxon>
        <taxon>Quisquiliibacterium</taxon>
    </lineage>
</organism>
<keyword evidence="6" id="KW-1185">Reference proteome</keyword>
<dbReference type="EMBL" id="JACHGB010000005">
    <property type="protein sequence ID" value="MBB5272658.1"/>
    <property type="molecule type" value="Genomic_DNA"/>
</dbReference>
<dbReference type="Proteomes" id="UP000532440">
    <property type="component" value="Unassembled WGS sequence"/>
</dbReference>
<dbReference type="InterPro" id="IPR016163">
    <property type="entry name" value="Ald_DH_C"/>
</dbReference>
<dbReference type="InterPro" id="IPR016160">
    <property type="entry name" value="Ald_DH_CS_CYS"/>
</dbReference>
<evidence type="ECO:0000259" key="4">
    <source>
        <dbReference type="Pfam" id="PF00171"/>
    </source>
</evidence>
<proteinExistence type="predicted"/>
<dbReference type="InterPro" id="IPR016161">
    <property type="entry name" value="Ald_DH/histidinol_DH"/>
</dbReference>
<feature type="domain" description="Aldehyde dehydrogenase" evidence="4">
    <location>
        <begin position="31"/>
        <end position="492"/>
    </location>
</feature>
<evidence type="ECO:0000256" key="1">
    <source>
        <dbReference type="ARBA" id="ARBA00013048"/>
    </source>
</evidence>
<dbReference type="Pfam" id="PF00171">
    <property type="entry name" value="Aldedh"/>
    <property type="match status" value="1"/>
</dbReference>
<dbReference type="AlphaFoldDB" id="A0A7W8HIQ2"/>
<dbReference type="PANTHER" id="PTHR43866">
    <property type="entry name" value="MALONATE-SEMIALDEHYDE DEHYDROGENASE"/>
    <property type="match status" value="1"/>
</dbReference>
<evidence type="ECO:0000313" key="6">
    <source>
        <dbReference type="Proteomes" id="UP000532440"/>
    </source>
</evidence>
<reference evidence="5 6" key="1">
    <citation type="submission" date="2020-08" db="EMBL/GenBank/DDBJ databases">
        <title>Genomic Encyclopedia of Type Strains, Phase IV (KMG-IV): sequencing the most valuable type-strain genomes for metagenomic binning, comparative biology and taxonomic classification.</title>
        <authorList>
            <person name="Goeker M."/>
        </authorList>
    </citation>
    <scope>NUCLEOTIDE SEQUENCE [LARGE SCALE GENOMIC DNA]</scope>
    <source>
        <strain evidence="5 6">DSM 29781</strain>
    </source>
</reference>
<dbReference type="Gene3D" id="3.40.309.10">
    <property type="entry name" value="Aldehyde Dehydrogenase, Chain A, domain 2"/>
    <property type="match status" value="1"/>
</dbReference>
<dbReference type="PANTHER" id="PTHR43866:SF4">
    <property type="entry name" value="MALONATE-SEMIALDEHYDE DEHYDROGENASE"/>
    <property type="match status" value="1"/>
</dbReference>
<dbReference type="EC" id="1.2.1.27" evidence="1"/>
<dbReference type="SUPFAM" id="SSF53720">
    <property type="entry name" value="ALDH-like"/>
    <property type="match status" value="1"/>
</dbReference>